<proteinExistence type="predicted"/>
<accession>A6G409</accession>
<keyword evidence="2" id="KW-0378">Hydrolase</keyword>
<dbReference type="InterPro" id="IPR029058">
    <property type="entry name" value="AB_hydrolase_fold"/>
</dbReference>
<dbReference type="SUPFAM" id="SSF53474">
    <property type="entry name" value="alpha/beta-Hydrolases"/>
    <property type="match status" value="1"/>
</dbReference>
<keyword evidence="3" id="KW-1185">Reference proteome</keyword>
<gene>
    <name evidence="2" type="ORF">PPSIR1_02226</name>
</gene>
<dbReference type="Gene3D" id="3.40.50.1820">
    <property type="entry name" value="alpha/beta hydrolase"/>
    <property type="match status" value="1"/>
</dbReference>
<dbReference type="PANTHER" id="PTHR43433">
    <property type="entry name" value="HYDROLASE, ALPHA/BETA FOLD FAMILY PROTEIN"/>
    <property type="match status" value="1"/>
</dbReference>
<dbReference type="PRINTS" id="PR00111">
    <property type="entry name" value="ABHYDROLASE"/>
</dbReference>
<evidence type="ECO:0000313" key="3">
    <source>
        <dbReference type="Proteomes" id="UP000005801"/>
    </source>
</evidence>
<dbReference type="STRING" id="391625.PPSIR1_02226"/>
<name>A6G409_9BACT</name>
<organism evidence="2 3">
    <name type="scientific">Plesiocystis pacifica SIR-1</name>
    <dbReference type="NCBI Taxonomy" id="391625"/>
    <lineage>
        <taxon>Bacteria</taxon>
        <taxon>Pseudomonadati</taxon>
        <taxon>Myxococcota</taxon>
        <taxon>Polyangia</taxon>
        <taxon>Nannocystales</taxon>
        <taxon>Nannocystaceae</taxon>
        <taxon>Plesiocystis</taxon>
    </lineage>
</organism>
<feature type="domain" description="Serine aminopeptidase S33" evidence="1">
    <location>
        <begin position="2"/>
        <end position="200"/>
    </location>
</feature>
<reference evidence="2 3" key="1">
    <citation type="submission" date="2007-06" db="EMBL/GenBank/DDBJ databases">
        <authorList>
            <person name="Shimkets L."/>
            <person name="Ferriera S."/>
            <person name="Johnson J."/>
            <person name="Kravitz S."/>
            <person name="Beeson K."/>
            <person name="Sutton G."/>
            <person name="Rogers Y.-H."/>
            <person name="Friedman R."/>
            <person name="Frazier M."/>
            <person name="Venter J.C."/>
        </authorList>
    </citation>
    <scope>NUCLEOTIDE SEQUENCE [LARGE SCALE GENOMIC DNA]</scope>
    <source>
        <strain evidence="2 3">SIR-1</strain>
    </source>
</reference>
<protein>
    <submittedName>
        <fullName evidence="2">3-oxoadipate enol-lactone hydrolase</fullName>
    </submittedName>
</protein>
<sequence>MLWDCRGQGGSDKPVAPSYPVATHGRDLLGLLDALELAEPLAVLGLSNGGAAALCLAASAPERVHTLILSGAYAQVDKLLELKLQAWIAAMEAGGGALRFDVATPWVWGPEFLARNWEALLAYRDRGLVLDLDAARRLIAGAMDHDLSDAQLGQIRARTLVSVGEHDLLTPPHLSRAIVAGVPEATLATLPGLGHAAALEDVEGFCVRCRAFLGDSGYPPC</sequence>
<dbReference type="GO" id="GO:0016787">
    <property type="term" value="F:hydrolase activity"/>
    <property type="evidence" value="ECO:0007669"/>
    <property type="project" value="UniProtKB-KW"/>
</dbReference>
<evidence type="ECO:0000313" key="2">
    <source>
        <dbReference type="EMBL" id="EDM79332.1"/>
    </source>
</evidence>
<evidence type="ECO:0000259" key="1">
    <source>
        <dbReference type="Pfam" id="PF12146"/>
    </source>
</evidence>
<dbReference type="EMBL" id="ABCS01000020">
    <property type="protein sequence ID" value="EDM79332.1"/>
    <property type="molecule type" value="Genomic_DNA"/>
</dbReference>
<dbReference type="PANTHER" id="PTHR43433:SF5">
    <property type="entry name" value="AB HYDROLASE-1 DOMAIN-CONTAINING PROTEIN"/>
    <property type="match status" value="1"/>
</dbReference>
<dbReference type="eggNOG" id="COG2267">
    <property type="taxonomic scope" value="Bacteria"/>
</dbReference>
<comment type="caution">
    <text evidence="2">The sequence shown here is derived from an EMBL/GenBank/DDBJ whole genome shotgun (WGS) entry which is preliminary data.</text>
</comment>
<dbReference type="Pfam" id="PF12146">
    <property type="entry name" value="Hydrolase_4"/>
    <property type="match status" value="1"/>
</dbReference>
<dbReference type="InterPro" id="IPR000073">
    <property type="entry name" value="AB_hydrolase_1"/>
</dbReference>
<dbReference type="Proteomes" id="UP000005801">
    <property type="component" value="Unassembled WGS sequence"/>
</dbReference>
<dbReference type="InterPro" id="IPR022742">
    <property type="entry name" value="Hydrolase_4"/>
</dbReference>
<dbReference type="InterPro" id="IPR050471">
    <property type="entry name" value="AB_hydrolase"/>
</dbReference>
<dbReference type="ESTHER" id="9delt-a6g409">
    <property type="family name" value="6_AlphaBeta_hydrolase"/>
</dbReference>
<dbReference type="AlphaFoldDB" id="A6G409"/>